<dbReference type="CDD" id="cd11063">
    <property type="entry name" value="CYP52"/>
    <property type="match status" value="1"/>
</dbReference>
<organism evidence="10 11">
    <name type="scientific">Talaromyces atroroseus</name>
    <dbReference type="NCBI Taxonomy" id="1441469"/>
    <lineage>
        <taxon>Eukaryota</taxon>
        <taxon>Fungi</taxon>
        <taxon>Dikarya</taxon>
        <taxon>Ascomycota</taxon>
        <taxon>Pezizomycotina</taxon>
        <taxon>Eurotiomycetes</taxon>
        <taxon>Eurotiomycetidae</taxon>
        <taxon>Eurotiales</taxon>
        <taxon>Trichocomaceae</taxon>
        <taxon>Talaromyces</taxon>
        <taxon>Talaromyces sect. Trachyspermi</taxon>
    </lineage>
</organism>
<reference evidence="10 11" key="1">
    <citation type="submission" date="2015-06" db="EMBL/GenBank/DDBJ databases">
        <title>Talaromyces atroroseus IBT 11181 draft genome.</title>
        <authorList>
            <person name="Rasmussen K.B."/>
            <person name="Rasmussen S."/>
            <person name="Petersen B."/>
            <person name="Sicheritz-Ponten T."/>
            <person name="Mortensen U.H."/>
            <person name="Thrane U."/>
        </authorList>
    </citation>
    <scope>NUCLEOTIDE SEQUENCE [LARGE SCALE GENOMIC DNA]</scope>
    <source>
        <strain evidence="10 11">IBT 11181</strain>
    </source>
</reference>
<evidence type="ECO:0000256" key="1">
    <source>
        <dbReference type="ARBA" id="ARBA00001971"/>
    </source>
</evidence>
<evidence type="ECO:0000256" key="7">
    <source>
        <dbReference type="ARBA" id="ARBA00023033"/>
    </source>
</evidence>
<evidence type="ECO:0000256" key="9">
    <source>
        <dbReference type="SAM" id="Phobius"/>
    </source>
</evidence>
<dbReference type="GeneID" id="31008940"/>
<dbReference type="Gene3D" id="1.10.630.10">
    <property type="entry name" value="Cytochrome P450"/>
    <property type="match status" value="1"/>
</dbReference>
<dbReference type="Pfam" id="PF00067">
    <property type="entry name" value="p450"/>
    <property type="match status" value="1"/>
</dbReference>
<evidence type="ECO:0000256" key="2">
    <source>
        <dbReference type="ARBA" id="ARBA00010617"/>
    </source>
</evidence>
<evidence type="ECO:0000313" key="10">
    <source>
        <dbReference type="EMBL" id="OKL55491.1"/>
    </source>
</evidence>
<keyword evidence="9" id="KW-0472">Membrane</keyword>
<protein>
    <recommendedName>
        <fullName evidence="12">Cytochrome P450</fullName>
    </recommendedName>
</protein>
<name>A0A1Q5Q729_TALAT</name>
<dbReference type="GO" id="GO:0020037">
    <property type="term" value="F:heme binding"/>
    <property type="evidence" value="ECO:0007669"/>
    <property type="project" value="InterPro"/>
</dbReference>
<dbReference type="PRINTS" id="PR00385">
    <property type="entry name" value="P450"/>
</dbReference>
<dbReference type="AlphaFoldDB" id="A0A1Q5Q729"/>
<keyword evidence="11" id="KW-1185">Reference proteome</keyword>
<comment type="similarity">
    <text evidence="2 8">Belongs to the cytochrome P450 family.</text>
</comment>
<keyword evidence="3 8" id="KW-0349">Heme</keyword>
<dbReference type="InterPro" id="IPR001128">
    <property type="entry name" value="Cyt_P450"/>
</dbReference>
<dbReference type="PANTHER" id="PTHR24287:SF1">
    <property type="entry name" value="P450, PUTATIVE (EUROFUNG)-RELATED"/>
    <property type="match status" value="1"/>
</dbReference>
<dbReference type="InterPro" id="IPR002974">
    <property type="entry name" value="Cyt_P450_E_CYP52_ascomycetes"/>
</dbReference>
<keyword evidence="4 8" id="KW-0479">Metal-binding</keyword>
<evidence type="ECO:0008006" key="12">
    <source>
        <dbReference type="Google" id="ProtNLM"/>
    </source>
</evidence>
<dbReference type="InterPro" id="IPR017972">
    <property type="entry name" value="Cyt_P450_CS"/>
</dbReference>
<evidence type="ECO:0000256" key="3">
    <source>
        <dbReference type="ARBA" id="ARBA00022617"/>
    </source>
</evidence>
<dbReference type="Proteomes" id="UP000214365">
    <property type="component" value="Unassembled WGS sequence"/>
</dbReference>
<dbReference type="InterPro" id="IPR047146">
    <property type="entry name" value="Cyt_P450_E_CYP52_fungi"/>
</dbReference>
<evidence type="ECO:0000256" key="5">
    <source>
        <dbReference type="ARBA" id="ARBA00023002"/>
    </source>
</evidence>
<comment type="cofactor">
    <cofactor evidence="1">
        <name>heme</name>
        <dbReference type="ChEBI" id="CHEBI:30413"/>
    </cofactor>
</comment>
<keyword evidence="7 8" id="KW-0503">Monooxygenase</keyword>
<evidence type="ECO:0000256" key="4">
    <source>
        <dbReference type="ARBA" id="ARBA00022723"/>
    </source>
</evidence>
<dbReference type="PROSITE" id="PS00086">
    <property type="entry name" value="CYTOCHROME_P450"/>
    <property type="match status" value="1"/>
</dbReference>
<dbReference type="PRINTS" id="PR01239">
    <property type="entry name" value="EP450IICYP52"/>
</dbReference>
<keyword evidence="9" id="KW-0812">Transmembrane</keyword>
<gene>
    <name evidence="10" type="ORF">UA08_09184</name>
</gene>
<sequence length="509" mass="58883">MVPLNVYVNAASVAVGAYVLYFTLKFLLVHRRRSLVKQKHGCLPAPKLYQKDPFLGTDLVLQNRNAGREHRFLDLLKARHDKGGLTYTTDTYFRRTINTCDPDLIRNVLAFQFNDFGMGPLRQRSAAPLLGQGIFTTDHETWSQQRALIRPSFYRARVTNLSIYKKHVDRLIAIIREENCKTDLQPLFVRLTLDTNSEYLFGESVGLLSDQPLKHVTNFYRALNYAGEATIQRLRLGNLMWFHHDREFKRCCAIVHEFAQQFVDKALDFRRRETLVSPDEKDVASGERQKYLFIDELAKATDNPTRLRDHIVNMLLAADTTPGLLSFAFYMLSRNEVLWEKLRNHVLEHYCEPLTYEALMNMTYLRHFIQECLRLFPPIATNSRVAHKDTVLPVGGGPDGKSPLFIAKHNVVTYSTYVMHRRKDLFGEDADEFRPERWEKLLPGWEYLPFNGGPRMCPGQKLAMTETSYTIARILTTFSSIESLDNSEWQEKITLSLKLKNGIQCHLIS</sequence>
<evidence type="ECO:0000256" key="8">
    <source>
        <dbReference type="RuleBase" id="RU000461"/>
    </source>
</evidence>
<comment type="caution">
    <text evidence="10">The sequence shown here is derived from an EMBL/GenBank/DDBJ whole genome shotgun (WGS) entry which is preliminary data.</text>
</comment>
<dbReference type="PANTHER" id="PTHR24287">
    <property type="entry name" value="P450, PUTATIVE (EUROFUNG)-RELATED"/>
    <property type="match status" value="1"/>
</dbReference>
<proteinExistence type="inferred from homology"/>
<keyword evidence="5 8" id="KW-0560">Oxidoreductase</keyword>
<dbReference type="GO" id="GO:0005506">
    <property type="term" value="F:iron ion binding"/>
    <property type="evidence" value="ECO:0007669"/>
    <property type="project" value="InterPro"/>
</dbReference>
<keyword evidence="9" id="KW-1133">Transmembrane helix</keyword>
<accession>A0A1Q5Q729</accession>
<dbReference type="EMBL" id="LFMY01000020">
    <property type="protein sequence ID" value="OKL55491.1"/>
    <property type="molecule type" value="Genomic_DNA"/>
</dbReference>
<dbReference type="GO" id="GO:0016712">
    <property type="term" value="F:oxidoreductase activity, acting on paired donors, with incorporation or reduction of molecular oxygen, reduced flavin or flavoprotein as one donor, and incorporation of one atom of oxygen"/>
    <property type="evidence" value="ECO:0007669"/>
    <property type="project" value="InterPro"/>
</dbReference>
<evidence type="ECO:0000313" key="11">
    <source>
        <dbReference type="Proteomes" id="UP000214365"/>
    </source>
</evidence>
<keyword evidence="6 8" id="KW-0408">Iron</keyword>
<dbReference type="InterPro" id="IPR036396">
    <property type="entry name" value="Cyt_P450_sf"/>
</dbReference>
<dbReference type="RefSeq" id="XP_020115612.1">
    <property type="nucleotide sequence ID" value="XM_020264205.1"/>
</dbReference>
<dbReference type="SUPFAM" id="SSF48264">
    <property type="entry name" value="Cytochrome P450"/>
    <property type="match status" value="1"/>
</dbReference>
<dbReference type="STRING" id="1441469.A0A1Q5Q729"/>
<feature type="transmembrane region" description="Helical" evidence="9">
    <location>
        <begin position="6"/>
        <end position="29"/>
    </location>
</feature>
<evidence type="ECO:0000256" key="6">
    <source>
        <dbReference type="ARBA" id="ARBA00023004"/>
    </source>
</evidence>
<dbReference type="OrthoDB" id="1470350at2759"/>